<organism evidence="1">
    <name type="scientific">Chromera velia CCMP2878</name>
    <dbReference type="NCBI Taxonomy" id="1169474"/>
    <lineage>
        <taxon>Eukaryota</taxon>
        <taxon>Sar</taxon>
        <taxon>Alveolata</taxon>
        <taxon>Colpodellida</taxon>
        <taxon>Chromeraceae</taxon>
        <taxon>Chromera</taxon>
    </lineage>
</organism>
<proteinExistence type="predicted"/>
<accession>A0A0G4GEI3</accession>
<gene>
    <name evidence="1" type="ORF">Cvel_21514</name>
</gene>
<dbReference type="InterPro" id="IPR036322">
    <property type="entry name" value="WD40_repeat_dom_sf"/>
</dbReference>
<reference evidence="1" key="1">
    <citation type="submission" date="2014-11" db="EMBL/GenBank/DDBJ databases">
        <authorList>
            <person name="Otto D Thomas"/>
            <person name="Naeem Raeece"/>
        </authorList>
    </citation>
    <scope>NUCLEOTIDE SEQUENCE</scope>
</reference>
<dbReference type="AlphaFoldDB" id="A0A0G4GEI3"/>
<dbReference type="InterPro" id="IPR015943">
    <property type="entry name" value="WD40/YVTN_repeat-like_dom_sf"/>
</dbReference>
<dbReference type="EMBL" id="CDMZ01001132">
    <property type="protein sequence ID" value="CEM27773.1"/>
    <property type="molecule type" value="Genomic_DNA"/>
</dbReference>
<name>A0A0G4GEI3_9ALVE</name>
<sequence>MIADHFTLLGVLGGRTETTCTHHRFPLTAYVSGSVIVLWDFVKDQKNFIPTHVTCWAGLAFDQDCRHVLGLYLAQDDNDGGKLHVCVFRTVDGELIFETDISEGRSVDDVFVIRGLTDKRLLCIGKSAIGGFAQVLQWDAARLKLCIVSQGSLGNTSGIRSARFLEESDRFVTTESHCIKNWYCQPSAILLTSRINTRQSTNAIQISPVTQLMYLITSKGKAVCVSENGTVLSTFHLAGTVFTTLLLTDQMIYFGSRCGRLLCYSASSLELIRTIECPASQTLSATNVHQMEVPRKGPSVREILSAAGGEFLLVQYSDCSLSVLHASSGQFIAHRISHTGPLSSLALPSLSTGPLSTGAAQKVPPPLLSAALSDRCVISWPPVARAQQATRGFQGGSAPFRTCLPVFLPTRDQEERIIEPDPPDIDGQPVAPLAGQVKVPGAFGVRRNPETLVIESFAPLEDGIAPGVPPQRIRCLSFVPGRERPTSFPSIAKGEHTLQGACLSTQVAVASPRGKRGGGRSALLERERGLVPSVEAPQIDARDGGTAVVGCQDGSIYSLVMKVSAVQIRNKNKMGGERIG</sequence>
<dbReference type="SUPFAM" id="SSF50978">
    <property type="entry name" value="WD40 repeat-like"/>
    <property type="match status" value="1"/>
</dbReference>
<dbReference type="Gene3D" id="2.130.10.10">
    <property type="entry name" value="YVTN repeat-like/Quinoprotein amine dehydrogenase"/>
    <property type="match status" value="1"/>
</dbReference>
<dbReference type="VEuPathDB" id="CryptoDB:Cvel_21514"/>
<protein>
    <submittedName>
        <fullName evidence="1">Uncharacterized protein</fullName>
    </submittedName>
</protein>
<evidence type="ECO:0000313" key="1">
    <source>
        <dbReference type="EMBL" id="CEM27773.1"/>
    </source>
</evidence>